<name>A0A0V0UIV9_9BILA</name>
<evidence type="ECO:0000313" key="1">
    <source>
        <dbReference type="EMBL" id="KRX51390.1"/>
    </source>
</evidence>
<keyword evidence="2" id="KW-1185">Reference proteome</keyword>
<dbReference type="AlphaFoldDB" id="A0A0V0UIV9"/>
<feature type="non-terminal residue" evidence="1">
    <location>
        <position position="47"/>
    </location>
</feature>
<dbReference type="Proteomes" id="UP000054783">
    <property type="component" value="Unassembled WGS sequence"/>
</dbReference>
<protein>
    <submittedName>
        <fullName evidence="1">Uncharacterized protein</fullName>
    </submittedName>
</protein>
<sequence length="47" mass="5040">MQVIRHTYLGDVVFLPTRTYSGPAKSMPTCEKAGASTTRSLGNVAIL</sequence>
<accession>A0A0V0UIV9</accession>
<reference evidence="1 2" key="1">
    <citation type="submission" date="2015-01" db="EMBL/GenBank/DDBJ databases">
        <title>Evolution of Trichinella species and genotypes.</title>
        <authorList>
            <person name="Korhonen P.K."/>
            <person name="Edoardo P."/>
            <person name="Giuseppe L.R."/>
            <person name="Gasser R.B."/>
        </authorList>
    </citation>
    <scope>NUCLEOTIDE SEQUENCE [LARGE SCALE GENOMIC DNA]</scope>
    <source>
        <strain evidence="1">ISS2496</strain>
    </source>
</reference>
<comment type="caution">
    <text evidence="1">The sequence shown here is derived from an EMBL/GenBank/DDBJ whole genome shotgun (WGS) entry which is preliminary data.</text>
</comment>
<organism evidence="1 2">
    <name type="scientific">Trichinella patagoniensis</name>
    <dbReference type="NCBI Taxonomy" id="990121"/>
    <lineage>
        <taxon>Eukaryota</taxon>
        <taxon>Metazoa</taxon>
        <taxon>Ecdysozoa</taxon>
        <taxon>Nematoda</taxon>
        <taxon>Enoplea</taxon>
        <taxon>Dorylaimia</taxon>
        <taxon>Trichinellida</taxon>
        <taxon>Trichinellidae</taxon>
        <taxon>Trichinella</taxon>
    </lineage>
</organism>
<proteinExistence type="predicted"/>
<evidence type="ECO:0000313" key="2">
    <source>
        <dbReference type="Proteomes" id="UP000054783"/>
    </source>
</evidence>
<gene>
    <name evidence="1" type="ORF">T12_12850</name>
</gene>
<dbReference type="OrthoDB" id="10581559at2759"/>
<dbReference type="EMBL" id="JYDQ01006582">
    <property type="protein sequence ID" value="KRX51390.1"/>
    <property type="molecule type" value="Genomic_DNA"/>
</dbReference>